<organism evidence="9 10">
    <name type="scientific">Lysinibacillus alkalisoli</name>
    <dbReference type="NCBI Taxonomy" id="1911548"/>
    <lineage>
        <taxon>Bacteria</taxon>
        <taxon>Bacillati</taxon>
        <taxon>Bacillota</taxon>
        <taxon>Bacilli</taxon>
        <taxon>Bacillales</taxon>
        <taxon>Bacillaceae</taxon>
        <taxon>Lysinibacillus</taxon>
    </lineage>
</organism>
<dbReference type="Pfam" id="PF01895">
    <property type="entry name" value="PhoU"/>
    <property type="match status" value="2"/>
</dbReference>
<feature type="domain" description="PhoU" evidence="8">
    <location>
        <begin position="123"/>
        <end position="205"/>
    </location>
</feature>
<evidence type="ECO:0000256" key="5">
    <source>
        <dbReference type="ARBA" id="ARBA00022490"/>
    </source>
</evidence>
<keyword evidence="6 7" id="KW-0592">Phosphate transport</keyword>
<evidence type="ECO:0000259" key="8">
    <source>
        <dbReference type="Pfam" id="PF01895"/>
    </source>
</evidence>
<evidence type="ECO:0000256" key="4">
    <source>
        <dbReference type="ARBA" id="ARBA00022448"/>
    </source>
</evidence>
<feature type="domain" description="PhoU" evidence="8">
    <location>
        <begin position="20"/>
        <end position="106"/>
    </location>
</feature>
<comment type="caution">
    <text evidence="9">The sequence shown here is derived from an EMBL/GenBank/DDBJ whole genome shotgun (WGS) entry which is preliminary data.</text>
</comment>
<dbReference type="FunFam" id="1.20.58.220:FF:000004">
    <property type="entry name" value="Phosphate-specific transport system accessory protein PhoU"/>
    <property type="match status" value="1"/>
</dbReference>
<dbReference type="GO" id="GO:0030643">
    <property type="term" value="P:intracellular phosphate ion homeostasis"/>
    <property type="evidence" value="ECO:0007669"/>
    <property type="project" value="InterPro"/>
</dbReference>
<keyword evidence="10" id="KW-1185">Reference proteome</keyword>
<reference evidence="9" key="1">
    <citation type="journal article" date="2014" name="Int. J. Syst. Evol. Microbiol.">
        <title>Complete genome sequence of Corynebacterium casei LMG S-19264T (=DSM 44701T), isolated from a smear-ripened cheese.</title>
        <authorList>
            <consortium name="US DOE Joint Genome Institute (JGI-PGF)"/>
            <person name="Walter F."/>
            <person name="Albersmeier A."/>
            <person name="Kalinowski J."/>
            <person name="Ruckert C."/>
        </authorList>
    </citation>
    <scope>NUCLEOTIDE SEQUENCE</scope>
    <source>
        <strain evidence="9">CGMCC 1.15760</strain>
    </source>
</reference>
<name>A0A917G1D5_9BACI</name>
<comment type="similarity">
    <text evidence="2 7">Belongs to the PhoU family.</text>
</comment>
<dbReference type="PANTHER" id="PTHR42930:SF3">
    <property type="entry name" value="PHOSPHATE-SPECIFIC TRANSPORT SYSTEM ACCESSORY PROTEIN PHOU"/>
    <property type="match status" value="1"/>
</dbReference>
<comment type="subcellular location">
    <subcellularLocation>
        <location evidence="1 7">Cytoplasm</location>
    </subcellularLocation>
</comment>
<keyword evidence="5 7" id="KW-0963">Cytoplasm</keyword>
<dbReference type="InterPro" id="IPR026022">
    <property type="entry name" value="PhoU_dom"/>
</dbReference>
<dbReference type="GO" id="GO:0045936">
    <property type="term" value="P:negative regulation of phosphate metabolic process"/>
    <property type="evidence" value="ECO:0007669"/>
    <property type="project" value="InterPro"/>
</dbReference>
<dbReference type="SUPFAM" id="SSF109755">
    <property type="entry name" value="PhoU-like"/>
    <property type="match status" value="1"/>
</dbReference>
<dbReference type="GO" id="GO:0006817">
    <property type="term" value="P:phosphate ion transport"/>
    <property type="evidence" value="ECO:0007669"/>
    <property type="project" value="UniProtKB-KW"/>
</dbReference>
<dbReference type="NCBIfam" id="TIGR02135">
    <property type="entry name" value="phoU_full"/>
    <property type="match status" value="1"/>
</dbReference>
<dbReference type="PIRSF" id="PIRSF003107">
    <property type="entry name" value="PhoU"/>
    <property type="match status" value="1"/>
</dbReference>
<accession>A0A917G1D5</accession>
<evidence type="ECO:0000313" key="9">
    <source>
        <dbReference type="EMBL" id="GGG17905.1"/>
    </source>
</evidence>
<evidence type="ECO:0000256" key="6">
    <source>
        <dbReference type="ARBA" id="ARBA00022592"/>
    </source>
</evidence>
<dbReference type="EMBL" id="BMJT01000003">
    <property type="protein sequence ID" value="GGG17905.1"/>
    <property type="molecule type" value="Genomic_DNA"/>
</dbReference>
<sequence>MMSVRERFDLDIQAVQNQMLELCNMSISALQRSYQALMEQDLDLALEIIEDDSELNHIEEEINDKVILLIAKQQPVATDLRRLMVITKAASDMERVGDYAVNIAKETIRIGKEPLIFPMTNFESMCQKAIQMLEGIVEAFVHEDTTKAKEIADLDDYVDDLYGATVELLIRKAGENPEAIKQITHLSFICRYLERSADHATNIAEHLFYLVKGRHYELNA</sequence>
<dbReference type="InterPro" id="IPR028366">
    <property type="entry name" value="PhoU"/>
</dbReference>
<dbReference type="PANTHER" id="PTHR42930">
    <property type="entry name" value="PHOSPHATE-SPECIFIC TRANSPORT SYSTEM ACCESSORY PROTEIN PHOU"/>
    <property type="match status" value="1"/>
</dbReference>
<dbReference type="InterPro" id="IPR038078">
    <property type="entry name" value="PhoU-like_sf"/>
</dbReference>
<proteinExistence type="inferred from homology"/>
<gene>
    <name evidence="9" type="ORF">GCM10007425_10390</name>
</gene>
<keyword evidence="4 7" id="KW-0813">Transport</keyword>
<dbReference type="Proteomes" id="UP000616608">
    <property type="component" value="Unassembled WGS sequence"/>
</dbReference>
<evidence type="ECO:0000313" key="10">
    <source>
        <dbReference type="Proteomes" id="UP000616608"/>
    </source>
</evidence>
<dbReference type="Gene3D" id="1.20.58.220">
    <property type="entry name" value="Phosphate transport system protein phou homolog 2, domain 2"/>
    <property type="match status" value="1"/>
</dbReference>
<evidence type="ECO:0000256" key="2">
    <source>
        <dbReference type="ARBA" id="ARBA00008107"/>
    </source>
</evidence>
<evidence type="ECO:0000256" key="3">
    <source>
        <dbReference type="ARBA" id="ARBA00011738"/>
    </source>
</evidence>
<protein>
    <recommendedName>
        <fullName evidence="7">Phosphate-specific transport system accessory protein PhoU</fullName>
    </recommendedName>
</protein>
<dbReference type="GO" id="GO:0005737">
    <property type="term" value="C:cytoplasm"/>
    <property type="evidence" value="ECO:0007669"/>
    <property type="project" value="UniProtKB-SubCell"/>
</dbReference>
<evidence type="ECO:0000256" key="7">
    <source>
        <dbReference type="PIRNR" id="PIRNR003107"/>
    </source>
</evidence>
<evidence type="ECO:0000256" key="1">
    <source>
        <dbReference type="ARBA" id="ARBA00004496"/>
    </source>
</evidence>
<reference evidence="9" key="2">
    <citation type="submission" date="2020-09" db="EMBL/GenBank/DDBJ databases">
        <authorList>
            <person name="Sun Q."/>
            <person name="Zhou Y."/>
        </authorList>
    </citation>
    <scope>NUCLEOTIDE SEQUENCE</scope>
    <source>
        <strain evidence="9">CGMCC 1.15760</strain>
    </source>
</reference>
<dbReference type="AlphaFoldDB" id="A0A917G1D5"/>
<comment type="subunit">
    <text evidence="3 7">Homodimer.</text>
</comment>
<comment type="function">
    <text evidence="7">Plays a role in the regulation of phosphate uptake.</text>
</comment>